<proteinExistence type="predicted"/>
<organism evidence="2 3">
    <name type="scientific">Roseivivax halotolerans</name>
    <dbReference type="NCBI Taxonomy" id="93684"/>
    <lineage>
        <taxon>Bacteria</taxon>
        <taxon>Pseudomonadati</taxon>
        <taxon>Pseudomonadota</taxon>
        <taxon>Alphaproteobacteria</taxon>
        <taxon>Rhodobacterales</taxon>
        <taxon>Roseobacteraceae</taxon>
        <taxon>Roseivivax</taxon>
    </lineage>
</organism>
<dbReference type="AlphaFoldDB" id="A0A1I5YA61"/>
<feature type="chain" id="PRO_5017178912" description="Lipoprotein" evidence="1">
    <location>
        <begin position="22"/>
        <end position="183"/>
    </location>
</feature>
<evidence type="ECO:0000313" key="3">
    <source>
        <dbReference type="Proteomes" id="UP000243106"/>
    </source>
</evidence>
<evidence type="ECO:0008006" key="4">
    <source>
        <dbReference type="Google" id="ProtNLM"/>
    </source>
</evidence>
<sequence>MRRFLTGILGLAGLLALTACAGTPTTEPADTRALAAEIAALGPDVDPAEAARAAEIASSYALQLAADWQVTDPPLVHNAKVLHGLRDKGLCNDWAEAMITRLRQERFETLEMHWATSPPEGFRVIHHSAVISARGAELDDGVLLDPWRGGGTLFWAPPPEDTRYDWYPRMEVRAAREAARASR</sequence>
<dbReference type="EMBL" id="FOXV01000005">
    <property type="protein sequence ID" value="SFQ41078.1"/>
    <property type="molecule type" value="Genomic_DNA"/>
</dbReference>
<evidence type="ECO:0000313" key="2">
    <source>
        <dbReference type="EMBL" id="SFQ41078.1"/>
    </source>
</evidence>
<keyword evidence="3" id="KW-1185">Reference proteome</keyword>
<accession>A0A1I5YA61</accession>
<dbReference type="STRING" id="93684.SAMN05421853_10594"/>
<dbReference type="PROSITE" id="PS51257">
    <property type="entry name" value="PROKAR_LIPOPROTEIN"/>
    <property type="match status" value="1"/>
</dbReference>
<keyword evidence="1" id="KW-0732">Signal</keyword>
<gene>
    <name evidence="2" type="ORF">SAMN05421853_10594</name>
</gene>
<evidence type="ECO:0000256" key="1">
    <source>
        <dbReference type="SAM" id="SignalP"/>
    </source>
</evidence>
<dbReference type="RefSeq" id="WP_093010731.1">
    <property type="nucleotide sequence ID" value="NZ_FOXV01000005.1"/>
</dbReference>
<reference evidence="3" key="1">
    <citation type="submission" date="2016-10" db="EMBL/GenBank/DDBJ databases">
        <authorList>
            <person name="Varghese N."/>
            <person name="Submissions S."/>
        </authorList>
    </citation>
    <scope>NUCLEOTIDE SEQUENCE [LARGE SCALE GENOMIC DNA]</scope>
    <source>
        <strain evidence="3">JCM 10271</strain>
    </source>
</reference>
<dbReference type="Proteomes" id="UP000243106">
    <property type="component" value="Unassembled WGS sequence"/>
</dbReference>
<feature type="signal peptide" evidence="1">
    <location>
        <begin position="1"/>
        <end position="21"/>
    </location>
</feature>
<name>A0A1I5YA61_9RHOB</name>
<protein>
    <recommendedName>
        <fullName evidence="4">Lipoprotein</fullName>
    </recommendedName>
</protein>